<dbReference type="EMBL" id="LT549890">
    <property type="protein sequence ID" value="SAI84646.1"/>
    <property type="molecule type" value="Genomic_DNA"/>
</dbReference>
<evidence type="ECO:0000259" key="1">
    <source>
        <dbReference type="Pfam" id="PF01047"/>
    </source>
</evidence>
<dbReference type="InterPro" id="IPR036388">
    <property type="entry name" value="WH-like_DNA-bd_sf"/>
</dbReference>
<dbReference type="GO" id="GO:0003700">
    <property type="term" value="F:DNA-binding transcription factor activity"/>
    <property type="evidence" value="ECO:0007669"/>
    <property type="project" value="InterPro"/>
</dbReference>
<dbReference type="PATRIC" id="fig|2287.9.peg.1102"/>
<gene>
    <name evidence="2" type="ORF">SSOP1_1092</name>
</gene>
<proteinExistence type="predicted"/>
<feature type="domain" description="HTH marR-type" evidence="1">
    <location>
        <begin position="7"/>
        <end position="50"/>
    </location>
</feature>
<dbReference type="AlphaFoldDB" id="A0A157T096"/>
<dbReference type="Gene3D" id="1.10.10.10">
    <property type="entry name" value="Winged helix-like DNA-binding domain superfamily/Winged helix DNA-binding domain"/>
    <property type="match status" value="1"/>
</dbReference>
<dbReference type="InterPro" id="IPR011991">
    <property type="entry name" value="ArsR-like_HTH"/>
</dbReference>
<name>A0A157T096_SACSO</name>
<dbReference type="Pfam" id="PF01047">
    <property type="entry name" value="MarR"/>
    <property type="match status" value="1"/>
</dbReference>
<reference evidence="3" key="1">
    <citation type="submission" date="2016-04" db="EMBL/GenBank/DDBJ databases">
        <authorList>
            <person name="Shah S.A."/>
            <person name="Garrett R.A."/>
        </authorList>
    </citation>
    <scope>NUCLEOTIDE SEQUENCE [LARGE SCALE GENOMIC DNA]</scope>
    <source>
        <strain evidence="3">ATCC 35091 / DSM 1616 / JCM 8930 / NBRC 15331 / P1</strain>
    </source>
</reference>
<dbReference type="InterPro" id="IPR036390">
    <property type="entry name" value="WH_DNA-bd_sf"/>
</dbReference>
<accession>A0A157T096</accession>
<dbReference type="InterPro" id="IPR000835">
    <property type="entry name" value="HTH_MarR-typ"/>
</dbReference>
<dbReference type="SUPFAM" id="SSF46785">
    <property type="entry name" value="Winged helix' DNA-binding domain"/>
    <property type="match status" value="1"/>
</dbReference>
<dbReference type="Proteomes" id="UP000076770">
    <property type="component" value="Chromosome i"/>
</dbReference>
<sequence length="95" mass="11132">MMSMNVKELAILTLLSEGELSVKEIQEYVNISRRNLVKTIRKLERKGYIQEKAYVGDDVIVEITEYGMEILYKNFVYLRGLINEMEDILCSKFDC</sequence>
<protein>
    <submittedName>
        <fullName evidence="2">MarR family transcriptional regulator</fullName>
    </submittedName>
</protein>
<evidence type="ECO:0000313" key="2">
    <source>
        <dbReference type="EMBL" id="SAI84646.1"/>
    </source>
</evidence>
<organism evidence="2 3">
    <name type="scientific">Saccharolobus solfataricus</name>
    <name type="common">Sulfolobus solfataricus</name>
    <dbReference type="NCBI Taxonomy" id="2287"/>
    <lineage>
        <taxon>Archaea</taxon>
        <taxon>Thermoproteota</taxon>
        <taxon>Thermoprotei</taxon>
        <taxon>Sulfolobales</taxon>
        <taxon>Sulfolobaceae</taxon>
        <taxon>Saccharolobus</taxon>
    </lineage>
</organism>
<dbReference type="CDD" id="cd00090">
    <property type="entry name" value="HTH_ARSR"/>
    <property type="match status" value="1"/>
</dbReference>
<evidence type="ECO:0000313" key="3">
    <source>
        <dbReference type="Proteomes" id="UP000076770"/>
    </source>
</evidence>